<dbReference type="EMBL" id="SPHZ02000005">
    <property type="protein sequence ID" value="KAF0916792.1"/>
    <property type="molecule type" value="Genomic_DNA"/>
</dbReference>
<evidence type="ECO:0000256" key="2">
    <source>
        <dbReference type="SAM" id="Phobius"/>
    </source>
</evidence>
<reference evidence="3 4" key="1">
    <citation type="submission" date="2019-11" db="EMBL/GenBank/DDBJ databases">
        <title>Whole genome sequence of Oryza granulata.</title>
        <authorList>
            <person name="Li W."/>
        </authorList>
    </citation>
    <scope>NUCLEOTIDE SEQUENCE [LARGE SCALE GENOMIC DNA]</scope>
    <source>
        <strain evidence="4">cv. Menghai</strain>
        <tissue evidence="3">Leaf</tissue>
    </source>
</reference>
<evidence type="ECO:0000256" key="1">
    <source>
        <dbReference type="SAM" id="MobiDB-lite"/>
    </source>
</evidence>
<organism evidence="3 4">
    <name type="scientific">Oryza meyeriana var. granulata</name>
    <dbReference type="NCBI Taxonomy" id="110450"/>
    <lineage>
        <taxon>Eukaryota</taxon>
        <taxon>Viridiplantae</taxon>
        <taxon>Streptophyta</taxon>
        <taxon>Embryophyta</taxon>
        <taxon>Tracheophyta</taxon>
        <taxon>Spermatophyta</taxon>
        <taxon>Magnoliopsida</taxon>
        <taxon>Liliopsida</taxon>
        <taxon>Poales</taxon>
        <taxon>Poaceae</taxon>
        <taxon>BOP clade</taxon>
        <taxon>Oryzoideae</taxon>
        <taxon>Oryzeae</taxon>
        <taxon>Oryzinae</taxon>
        <taxon>Oryza</taxon>
        <taxon>Oryza meyeriana</taxon>
    </lineage>
</organism>
<proteinExistence type="predicted"/>
<keyword evidence="2" id="KW-0812">Transmembrane</keyword>
<accession>A0A6G1DX64</accession>
<name>A0A6G1DX64_9ORYZ</name>
<dbReference type="Proteomes" id="UP000479710">
    <property type="component" value="Unassembled WGS sequence"/>
</dbReference>
<comment type="caution">
    <text evidence="3">The sequence shown here is derived from an EMBL/GenBank/DDBJ whole genome shotgun (WGS) entry which is preliminary data.</text>
</comment>
<keyword evidence="2" id="KW-1133">Transmembrane helix</keyword>
<keyword evidence="4" id="KW-1185">Reference proteome</keyword>
<feature type="region of interest" description="Disordered" evidence="1">
    <location>
        <begin position="1"/>
        <end position="26"/>
    </location>
</feature>
<feature type="transmembrane region" description="Helical" evidence="2">
    <location>
        <begin position="29"/>
        <end position="49"/>
    </location>
</feature>
<evidence type="ECO:0000313" key="3">
    <source>
        <dbReference type="EMBL" id="KAF0916792.1"/>
    </source>
</evidence>
<keyword evidence="2" id="KW-0472">Membrane</keyword>
<evidence type="ECO:0000313" key="4">
    <source>
        <dbReference type="Proteomes" id="UP000479710"/>
    </source>
</evidence>
<gene>
    <name evidence="3" type="ORF">E2562_011623</name>
</gene>
<sequence>MSAAAPRSGSGKESARAIRRQGGTAPPDLAGVLDLAAGLLLVLIPSIPLRGRRRPVKPKTC</sequence>
<dbReference type="AlphaFoldDB" id="A0A6G1DX64"/>
<protein>
    <submittedName>
        <fullName evidence="3">Uncharacterized protein</fullName>
    </submittedName>
</protein>